<reference evidence="1 2" key="1">
    <citation type="journal article" date="2015" name="Int. J. Syst. Evol. Microbiol.">
        <title>Halomonas salicampi sp. nov., a halotolerant and alkalitolerant bacterium isolated from a saltern soil.</title>
        <authorList>
            <person name="Lee J.C."/>
            <person name="Kim Y.S."/>
            <person name="Yun B.S."/>
            <person name="Whang K.S."/>
        </authorList>
    </citation>
    <scope>NUCLEOTIDE SEQUENCE [LARGE SCALE GENOMIC DNA]</scope>
    <source>
        <strain evidence="1 2">BH103</strain>
    </source>
</reference>
<dbReference type="RefSeq" id="WP_179931638.1">
    <property type="nucleotide sequence ID" value="NZ_JACCDF010000019.1"/>
</dbReference>
<comment type="caution">
    <text evidence="1">The sequence shown here is derived from an EMBL/GenBank/DDBJ whole genome shotgun (WGS) entry which is preliminary data.</text>
</comment>
<dbReference type="InterPro" id="IPR010352">
    <property type="entry name" value="DUF945"/>
</dbReference>
<dbReference type="Pfam" id="PF06097">
    <property type="entry name" value="DUF945"/>
    <property type="match status" value="1"/>
</dbReference>
<keyword evidence="2" id="KW-1185">Reference proteome</keyword>
<dbReference type="AlphaFoldDB" id="A0A7Z0LNU2"/>
<name>A0A7Z0LNU2_9GAMM</name>
<evidence type="ECO:0000313" key="2">
    <source>
        <dbReference type="Proteomes" id="UP000586119"/>
    </source>
</evidence>
<accession>A0A7Z0LNU2</accession>
<dbReference type="Proteomes" id="UP000586119">
    <property type="component" value="Unassembled WGS sequence"/>
</dbReference>
<gene>
    <name evidence="1" type="ORF">HZS81_16635</name>
</gene>
<organism evidence="1 2">
    <name type="scientific">Vreelandella salicampi</name>
    <dbReference type="NCBI Taxonomy" id="1449798"/>
    <lineage>
        <taxon>Bacteria</taxon>
        <taxon>Pseudomonadati</taxon>
        <taxon>Pseudomonadota</taxon>
        <taxon>Gammaproteobacteria</taxon>
        <taxon>Oceanospirillales</taxon>
        <taxon>Halomonadaceae</taxon>
        <taxon>Vreelandella</taxon>
    </lineage>
</organism>
<dbReference type="EMBL" id="JACCDF010000019">
    <property type="protein sequence ID" value="NYS62382.1"/>
    <property type="molecule type" value="Genomic_DNA"/>
</dbReference>
<protein>
    <submittedName>
        <fullName evidence="1">DUF945 family protein</fullName>
    </submittedName>
</protein>
<sequence>MRKERLIVPAIAVVVVVWMAAQLLSSILFERSMHQALEDLEARGEWHVQRTESDAGWLTSHGKILLSPLLGRPWRLQVSYRARHGILNTDIEGTLLPRLDTALQRAVGDVSVPSAPRWQGRYHTLSGHTELRLALAPLVIEQDGRYLEVRGARVRLEGVFGDWRLRGLFNELVLRDRDARLVLGPSVLESRYTYTQDAYHFNQHDQLRVESLSLIHPELNLTVAPLELKSDMVLDEQELRIASELIVGDAILGDEAPQAPILRGRIAAELSRIDADAVREVIAQLRQEAARGSVDMPVEEGLLARLEPNLLQTLKESPRLDIHAIDMQSPLLGIDIDADGALFFDSRRLDELSLIDASRQPMPSRWRSHFEGDITWDNAPPVVALWLGLPLSTRSLTFDLIQGKWRVNGRPLPDF</sequence>
<evidence type="ECO:0000313" key="1">
    <source>
        <dbReference type="EMBL" id="NYS62382.1"/>
    </source>
</evidence>
<proteinExistence type="predicted"/>